<keyword evidence="3 4" id="KW-0443">Lipid metabolism</keyword>
<sequence length="555" mass="59440">MPRRRDVTNDHVGVQVELEPFHDDASSSSSLTSTDHPDSPLLEASSAHASAVPKWLSPPPYASRRGAAARHLLRVAQLLRPRRSWRSLVFHLVALYALVCVLRGQPLLASSLPAQHAGPYDVGTVDIEVPVAAPRTLSATALRASGQPAYVLESVLFSLYYPVARGAPAAAPPHLWIPRPVSLTAAGFARLAHADFFFVRPLLTFLLWAVAGRIEIPAKVDAPLLPPLTGSNSSSFPLVVFSHGMASSRTDYTAYLGGLAARGHVVAALEHRDGSGPGSRVQIKGRPDRDVLHFDARHVLATPPMDAPTMKREQLAFREAEIREAIAVLGAVNDGHGRRVHEQNARGEGATLPAWTGRLDFGSLVIAGHSYGATGALQALRSDGIAPAAAAAGVVLDPGKSSGPLNADVDVPLLVVHSESWSRRWSLFHGRPHFDTVRDIVADSLNRTAAAWFLTARGTAHPSVTDAPLLEPLLLSAVTGARFAVGAALRQYVDVTAGFLDAVRTGAPRDLLAEAVTHEEYDTWVSEDREAAFPKEMAHWWQIHVAPGNGTGTRQ</sequence>
<dbReference type="Pfam" id="PF03403">
    <property type="entry name" value="PAF-AH_p_II"/>
    <property type="match status" value="1"/>
</dbReference>
<dbReference type="PANTHER" id="PTHR10272:SF11">
    <property type="entry name" value="PHOSPHOLIPASE-RELATED"/>
    <property type="match status" value="1"/>
</dbReference>
<name>A0A2H4SKK6_CORMI</name>
<dbReference type="VEuPathDB" id="FungiDB:A9K55_008325"/>
<evidence type="ECO:0000256" key="1">
    <source>
        <dbReference type="ARBA" id="ARBA00022801"/>
    </source>
</evidence>
<evidence type="ECO:0000256" key="3">
    <source>
        <dbReference type="ARBA" id="ARBA00023098"/>
    </source>
</evidence>
<dbReference type="EMBL" id="CP023324">
    <property type="protein sequence ID" value="ATY63619.1"/>
    <property type="molecule type" value="Genomic_DNA"/>
</dbReference>
<feature type="active site" description="Charge relay system" evidence="5">
    <location>
        <position position="461"/>
    </location>
</feature>
<dbReference type="InterPro" id="IPR029058">
    <property type="entry name" value="AB_hydrolase_fold"/>
</dbReference>
<dbReference type="GO" id="GO:0003847">
    <property type="term" value="F:1-alkyl-2-acetylglycerophosphocholine esterase activity"/>
    <property type="evidence" value="ECO:0007669"/>
    <property type="project" value="UniProtKB-UniRule"/>
</dbReference>
<organism evidence="8 9">
    <name type="scientific">Cordyceps militaris</name>
    <name type="common">Caterpillar fungus</name>
    <name type="synonym">Clavaria militaris</name>
    <dbReference type="NCBI Taxonomy" id="73501"/>
    <lineage>
        <taxon>Eukaryota</taxon>
        <taxon>Fungi</taxon>
        <taxon>Dikarya</taxon>
        <taxon>Ascomycota</taxon>
        <taxon>Pezizomycotina</taxon>
        <taxon>Sordariomycetes</taxon>
        <taxon>Hypocreomycetidae</taxon>
        <taxon>Hypocreales</taxon>
        <taxon>Cordycipitaceae</taxon>
        <taxon>Cordyceps</taxon>
    </lineage>
</organism>
<dbReference type="Gene3D" id="3.40.50.1820">
    <property type="entry name" value="alpha/beta hydrolase"/>
    <property type="match status" value="1"/>
</dbReference>
<dbReference type="EC" id="3.1.1.47" evidence="4"/>
<evidence type="ECO:0000256" key="4">
    <source>
        <dbReference type="PIRNR" id="PIRNR018169"/>
    </source>
</evidence>
<gene>
    <name evidence="8" type="ORF">A9K55_008325</name>
</gene>
<keyword evidence="1 4" id="KW-0378">Hydrolase</keyword>
<dbReference type="Proteomes" id="UP000323067">
    <property type="component" value="Chromosome vii"/>
</dbReference>
<dbReference type="InterPro" id="IPR016715">
    <property type="entry name" value="PAF_acetylhydro_eukaryote"/>
</dbReference>
<dbReference type="PIRSF" id="PIRSF018169">
    <property type="entry name" value="PAF_acetylhydrolase"/>
    <property type="match status" value="1"/>
</dbReference>
<keyword evidence="7" id="KW-0812">Transmembrane</keyword>
<dbReference type="AlphaFoldDB" id="A0A2H4SKK6"/>
<reference evidence="8 9" key="1">
    <citation type="journal article" date="2017" name="BMC Genomics">
        <title>Chromosome level assembly and secondary metabolite potential of the parasitic fungus Cordyceps militaris.</title>
        <authorList>
            <person name="Kramer G.J."/>
            <person name="Nodwell J.R."/>
        </authorList>
    </citation>
    <scope>NUCLEOTIDE SEQUENCE [LARGE SCALE GENOMIC DNA]</scope>
    <source>
        <strain evidence="8 9">ATCC 34164</strain>
    </source>
</reference>
<keyword evidence="2 4" id="KW-0442">Lipid degradation</keyword>
<evidence type="ECO:0000256" key="5">
    <source>
        <dbReference type="PIRSR" id="PIRSR018169-1"/>
    </source>
</evidence>
<dbReference type="SUPFAM" id="SSF53474">
    <property type="entry name" value="alpha/beta-Hydrolases"/>
    <property type="match status" value="1"/>
</dbReference>
<protein>
    <recommendedName>
        <fullName evidence="4">Putative phospholipase</fullName>
        <ecNumber evidence="4">3.1.1.47</ecNumber>
    </recommendedName>
</protein>
<feature type="transmembrane region" description="Helical" evidence="7">
    <location>
        <begin position="88"/>
        <end position="108"/>
    </location>
</feature>
<dbReference type="VEuPathDB" id="FungiDB:CCM_07702"/>
<evidence type="ECO:0000256" key="7">
    <source>
        <dbReference type="SAM" id="Phobius"/>
    </source>
</evidence>
<accession>A0A2H4SKK6</accession>
<comment type="similarity">
    <text evidence="4">Belongs to the serine esterase family.</text>
</comment>
<dbReference type="PANTHER" id="PTHR10272">
    <property type="entry name" value="PLATELET-ACTIVATING FACTOR ACETYLHYDROLASE"/>
    <property type="match status" value="1"/>
</dbReference>
<evidence type="ECO:0000313" key="9">
    <source>
        <dbReference type="Proteomes" id="UP000323067"/>
    </source>
</evidence>
<keyword evidence="7" id="KW-1133">Transmembrane helix</keyword>
<evidence type="ECO:0000256" key="2">
    <source>
        <dbReference type="ARBA" id="ARBA00022963"/>
    </source>
</evidence>
<keyword evidence="7" id="KW-0472">Membrane</keyword>
<feature type="active site" description="Nucleophile" evidence="5">
    <location>
        <position position="370"/>
    </location>
</feature>
<dbReference type="OrthoDB" id="2363873at2759"/>
<comment type="catalytic activity">
    <reaction evidence="4">
        <text>a 1-O-alkyl-2-acetyl-sn-glycero-3-phosphocholine + H2O = a 1-O-alkyl-sn-glycero-3-phosphocholine + acetate + H(+)</text>
        <dbReference type="Rhea" id="RHEA:17777"/>
        <dbReference type="ChEBI" id="CHEBI:15377"/>
        <dbReference type="ChEBI" id="CHEBI:15378"/>
        <dbReference type="ChEBI" id="CHEBI:30089"/>
        <dbReference type="ChEBI" id="CHEBI:30909"/>
        <dbReference type="ChEBI" id="CHEBI:36707"/>
        <dbReference type="EC" id="3.1.1.47"/>
    </reaction>
</comment>
<evidence type="ECO:0000256" key="6">
    <source>
        <dbReference type="SAM" id="MobiDB-lite"/>
    </source>
</evidence>
<feature type="active site" description="Charge relay system" evidence="5">
    <location>
        <position position="397"/>
    </location>
</feature>
<feature type="region of interest" description="Disordered" evidence="6">
    <location>
        <begin position="1"/>
        <end position="42"/>
    </location>
</feature>
<dbReference type="GO" id="GO:0016042">
    <property type="term" value="P:lipid catabolic process"/>
    <property type="evidence" value="ECO:0007669"/>
    <property type="project" value="UniProtKB-KW"/>
</dbReference>
<proteinExistence type="inferred from homology"/>
<evidence type="ECO:0000313" key="8">
    <source>
        <dbReference type="EMBL" id="ATY63619.1"/>
    </source>
</evidence>